<dbReference type="GO" id="GO:0045892">
    <property type="term" value="P:negative regulation of DNA-templated transcription"/>
    <property type="evidence" value="ECO:0007669"/>
    <property type="project" value="TreeGrafter"/>
</dbReference>
<dbReference type="InterPro" id="IPR028978">
    <property type="entry name" value="Chorismate_lyase_/UTRA_dom_sf"/>
</dbReference>
<dbReference type="SMART" id="SM00866">
    <property type="entry name" value="UTRA"/>
    <property type="match status" value="1"/>
</dbReference>
<dbReference type="FunFam" id="1.10.10.10:FF:000079">
    <property type="entry name" value="GntR family transcriptional regulator"/>
    <property type="match status" value="1"/>
</dbReference>
<dbReference type="GO" id="GO:0003677">
    <property type="term" value="F:DNA binding"/>
    <property type="evidence" value="ECO:0007669"/>
    <property type="project" value="UniProtKB-KW"/>
</dbReference>
<keyword evidence="1" id="KW-0678">Repressor</keyword>
<dbReference type="InterPro" id="IPR050679">
    <property type="entry name" value="Bact_HTH_transcr_reg"/>
</dbReference>
<dbReference type="Pfam" id="PF00392">
    <property type="entry name" value="GntR"/>
    <property type="match status" value="1"/>
</dbReference>
<dbReference type="Gene3D" id="3.40.1410.10">
    <property type="entry name" value="Chorismate lyase-like"/>
    <property type="match status" value="1"/>
</dbReference>
<evidence type="ECO:0000259" key="5">
    <source>
        <dbReference type="PROSITE" id="PS50949"/>
    </source>
</evidence>
<keyword evidence="4" id="KW-0804">Transcription</keyword>
<dbReference type="EMBL" id="CP049740">
    <property type="protein sequence ID" value="QII81846.1"/>
    <property type="molecule type" value="Genomic_DNA"/>
</dbReference>
<dbReference type="SUPFAM" id="SSF64288">
    <property type="entry name" value="Chorismate lyase-like"/>
    <property type="match status" value="1"/>
</dbReference>
<accession>A0A6G7K9B5</accession>
<dbReference type="PANTHER" id="PTHR44846">
    <property type="entry name" value="MANNOSYL-D-GLYCERATE TRANSPORT/METABOLISM SYSTEM REPRESSOR MNGR-RELATED"/>
    <property type="match status" value="1"/>
</dbReference>
<dbReference type="Proteomes" id="UP000501451">
    <property type="component" value="Chromosome"/>
</dbReference>
<dbReference type="InterPro" id="IPR036390">
    <property type="entry name" value="WH_DNA-bd_sf"/>
</dbReference>
<dbReference type="PANTHER" id="PTHR44846:SF5">
    <property type="entry name" value="HTH-TYPE TRANSCRIPTIONAL REGULATOR GMUR"/>
    <property type="match status" value="1"/>
</dbReference>
<dbReference type="SUPFAM" id="SSF46785">
    <property type="entry name" value="Winged helix' DNA-binding domain"/>
    <property type="match status" value="1"/>
</dbReference>
<dbReference type="GO" id="GO:0003700">
    <property type="term" value="F:DNA-binding transcription factor activity"/>
    <property type="evidence" value="ECO:0007669"/>
    <property type="project" value="InterPro"/>
</dbReference>
<dbReference type="InterPro" id="IPR036388">
    <property type="entry name" value="WH-like_DNA-bd_sf"/>
</dbReference>
<evidence type="ECO:0000256" key="2">
    <source>
        <dbReference type="ARBA" id="ARBA00023015"/>
    </source>
</evidence>
<dbReference type="Pfam" id="PF07702">
    <property type="entry name" value="UTRA"/>
    <property type="match status" value="1"/>
</dbReference>
<dbReference type="InterPro" id="IPR011663">
    <property type="entry name" value="UTRA"/>
</dbReference>
<proteinExistence type="predicted"/>
<evidence type="ECO:0000256" key="4">
    <source>
        <dbReference type="ARBA" id="ARBA00023163"/>
    </source>
</evidence>
<dbReference type="Gene3D" id="1.10.10.10">
    <property type="entry name" value="Winged helix-like DNA-binding domain superfamily/Winged helix DNA-binding domain"/>
    <property type="match status" value="1"/>
</dbReference>
<dbReference type="SMART" id="SM00345">
    <property type="entry name" value="HTH_GNTR"/>
    <property type="match status" value="1"/>
</dbReference>
<dbReference type="AlphaFoldDB" id="A0A6G7K9B5"/>
<keyword evidence="7" id="KW-1185">Reference proteome</keyword>
<reference evidence="6 7" key="1">
    <citation type="journal article" date="2017" name="Int. J. Syst. Evol. Microbiol.">
        <title>Jeotgalibaca porci sp. nov. and Jeotgalibaca arthritidis sp. nov., isolated from pigs, and emended description of the genus Jeotgalibaca.</title>
        <authorList>
            <person name="Zamora L."/>
            <person name="Perez-Sancho M."/>
            <person name="Dominguez L."/>
            <person name="Fernandez-Garayzabal J.F."/>
            <person name="Vela A.I."/>
        </authorList>
    </citation>
    <scope>NUCLEOTIDE SEQUENCE [LARGE SCALE GENOMIC DNA]</scope>
    <source>
        <strain evidence="6 7">CECT 9157</strain>
    </source>
</reference>
<keyword evidence="3" id="KW-0238">DNA-binding</keyword>
<dbReference type="FunFam" id="3.40.1410.10:FF:000008">
    <property type="entry name" value="Transcriptional regulator, GntR family"/>
    <property type="match status" value="1"/>
</dbReference>
<sequence length="237" mass="26746">MQKYVLISNDIRDKIMTGVYAINEQLPSEKEMCVDYGVSKMTIKRALDILVAEGLVIKRRGSGTFVKDLGESQMKHIHMANQFRGMSAMNQDKAISSNVLNFSVRTASPEIASQLNVTEGSFIYDVYRVRLVDGTPRVIEQTYMPIDVIPSLKMEHVQSSIYNYIESELKLVIQSAHRTVSVRKATDFEAEKLGLEKGDPVAVAEQVGYLNTGEAFELSTSVHRYDFYAVQMIFTRN</sequence>
<organism evidence="6 7">
    <name type="scientific">Jeotgalibaca arthritidis</name>
    <dbReference type="NCBI Taxonomy" id="1868794"/>
    <lineage>
        <taxon>Bacteria</taxon>
        <taxon>Bacillati</taxon>
        <taxon>Bacillota</taxon>
        <taxon>Bacilli</taxon>
        <taxon>Lactobacillales</taxon>
        <taxon>Carnobacteriaceae</taxon>
        <taxon>Jeotgalibaca</taxon>
    </lineage>
</organism>
<name>A0A6G7K9B5_9LACT</name>
<keyword evidence="2" id="KW-0805">Transcription regulation</keyword>
<evidence type="ECO:0000256" key="3">
    <source>
        <dbReference type="ARBA" id="ARBA00023125"/>
    </source>
</evidence>
<dbReference type="KEGG" id="jar:G7057_04715"/>
<evidence type="ECO:0000256" key="1">
    <source>
        <dbReference type="ARBA" id="ARBA00022491"/>
    </source>
</evidence>
<feature type="domain" description="HTH gntR-type" evidence="5">
    <location>
        <begin position="1"/>
        <end position="69"/>
    </location>
</feature>
<dbReference type="InterPro" id="IPR000524">
    <property type="entry name" value="Tscrpt_reg_HTH_GntR"/>
</dbReference>
<dbReference type="CDD" id="cd07377">
    <property type="entry name" value="WHTH_GntR"/>
    <property type="match status" value="1"/>
</dbReference>
<evidence type="ECO:0000313" key="7">
    <source>
        <dbReference type="Proteomes" id="UP000501451"/>
    </source>
</evidence>
<dbReference type="RefSeq" id="WP_166161725.1">
    <property type="nucleotide sequence ID" value="NZ_CP049740.1"/>
</dbReference>
<evidence type="ECO:0000313" key="6">
    <source>
        <dbReference type="EMBL" id="QII81846.1"/>
    </source>
</evidence>
<dbReference type="PRINTS" id="PR00035">
    <property type="entry name" value="HTHGNTR"/>
</dbReference>
<gene>
    <name evidence="6" type="ORF">G7057_04715</name>
</gene>
<protein>
    <submittedName>
        <fullName evidence="6">GntR family transcriptional regulator</fullName>
    </submittedName>
</protein>
<dbReference type="PROSITE" id="PS50949">
    <property type="entry name" value="HTH_GNTR"/>
    <property type="match status" value="1"/>
</dbReference>